<keyword evidence="3" id="KW-0547">Nucleotide-binding</keyword>
<dbReference type="Proteomes" id="UP001058713">
    <property type="component" value="Chromosome"/>
</dbReference>
<proteinExistence type="predicted"/>
<sequence>MTAQEGQPAGRIALRSDRDVARARRAVARAMEDLGARAIRRTRFVTAVSEIARNAVVHGGGGEMTVFVHGDPPGVSICCQDKGPGIENIKLAMSDGFTTAGGLGHGLGGARRLADSFEIETAPGAGTTIRMAAQL</sequence>
<dbReference type="Gene3D" id="3.30.565.10">
    <property type="entry name" value="Histidine kinase-like ATPase, C-terminal domain"/>
    <property type="match status" value="1"/>
</dbReference>
<dbReference type="GO" id="GO:0004674">
    <property type="term" value="F:protein serine/threonine kinase activity"/>
    <property type="evidence" value="ECO:0007669"/>
    <property type="project" value="UniProtKB-KW"/>
</dbReference>
<dbReference type="Pfam" id="PF13581">
    <property type="entry name" value="HATPase_c_2"/>
    <property type="match status" value="1"/>
</dbReference>
<dbReference type="InterPro" id="IPR036890">
    <property type="entry name" value="HATPase_C_sf"/>
</dbReference>
<evidence type="ECO:0000256" key="1">
    <source>
        <dbReference type="ARBA" id="ARBA00022527"/>
    </source>
</evidence>
<keyword evidence="3" id="KW-0067">ATP-binding</keyword>
<evidence type="ECO:0000259" key="2">
    <source>
        <dbReference type="Pfam" id="PF13581"/>
    </source>
</evidence>
<dbReference type="SUPFAM" id="SSF55874">
    <property type="entry name" value="ATPase domain of HSP90 chaperone/DNA topoisomerase II/histidine kinase"/>
    <property type="match status" value="1"/>
</dbReference>
<dbReference type="InterPro" id="IPR003594">
    <property type="entry name" value="HATPase_dom"/>
</dbReference>
<dbReference type="RefSeq" id="WP_259970886.1">
    <property type="nucleotide sequence ID" value="NZ_CP081070.1"/>
</dbReference>
<dbReference type="PANTHER" id="PTHR35526">
    <property type="entry name" value="ANTI-SIGMA-F FACTOR RSBW-RELATED"/>
    <property type="match status" value="1"/>
</dbReference>
<evidence type="ECO:0000313" key="3">
    <source>
        <dbReference type="EMBL" id="UWQ53219.1"/>
    </source>
</evidence>
<dbReference type="KEGG" id="lcae:K3721_14605"/>
<protein>
    <submittedName>
        <fullName evidence="3">ATP-binding protein</fullName>
    </submittedName>
</protein>
<keyword evidence="1" id="KW-0723">Serine/threonine-protein kinase</keyword>
<gene>
    <name evidence="3" type="ORF">K3721_14605</name>
</gene>
<keyword evidence="1" id="KW-0418">Kinase</keyword>
<accession>A0A9Q9HDP3</accession>
<dbReference type="InterPro" id="IPR050267">
    <property type="entry name" value="Anti-sigma-factor_SerPK"/>
</dbReference>
<dbReference type="EMBL" id="CP081070">
    <property type="protein sequence ID" value="UWQ53219.1"/>
    <property type="molecule type" value="Genomic_DNA"/>
</dbReference>
<reference evidence="3" key="1">
    <citation type="submission" date="2021-08" db="EMBL/GenBank/DDBJ databases">
        <authorList>
            <person name="Nwanade C."/>
            <person name="Wang M."/>
            <person name="Masoudi A."/>
            <person name="Yu Z."/>
            <person name="Liu J."/>
        </authorList>
    </citation>
    <scope>NUCLEOTIDE SEQUENCE</scope>
    <source>
        <strain evidence="3">S122</strain>
    </source>
</reference>
<keyword evidence="1" id="KW-0808">Transferase</keyword>
<dbReference type="PANTHER" id="PTHR35526:SF3">
    <property type="entry name" value="ANTI-SIGMA-F FACTOR RSBW"/>
    <property type="match status" value="1"/>
</dbReference>
<feature type="domain" description="Histidine kinase/HSP90-like ATPase" evidence="2">
    <location>
        <begin position="18"/>
        <end position="132"/>
    </location>
</feature>
<name>A0A9Q9HDP3_LEICA</name>
<evidence type="ECO:0000313" key="4">
    <source>
        <dbReference type="Proteomes" id="UP001058713"/>
    </source>
</evidence>
<dbReference type="GO" id="GO:0005524">
    <property type="term" value="F:ATP binding"/>
    <property type="evidence" value="ECO:0007669"/>
    <property type="project" value="UniProtKB-KW"/>
</dbReference>
<organism evidence="3 4">
    <name type="scientific">Leisingera caerulea</name>
    <name type="common">Phaeobacter caeruleus</name>
    <dbReference type="NCBI Taxonomy" id="506591"/>
    <lineage>
        <taxon>Bacteria</taxon>
        <taxon>Pseudomonadati</taxon>
        <taxon>Pseudomonadota</taxon>
        <taxon>Alphaproteobacteria</taxon>
        <taxon>Rhodobacterales</taxon>
        <taxon>Roseobacteraceae</taxon>
        <taxon>Leisingera</taxon>
    </lineage>
</organism>
<dbReference type="AlphaFoldDB" id="A0A9Q9HDP3"/>